<accession>A0A4P7NQ06</accession>
<dbReference type="AlphaFoldDB" id="A0A4P7NQ06"/>
<evidence type="ECO:0000313" key="2">
    <source>
        <dbReference type="Proteomes" id="UP000294847"/>
    </source>
</evidence>
<gene>
    <name evidence="1" type="ORF">PoMZ_06191</name>
</gene>
<dbReference type="Proteomes" id="UP000294847">
    <property type="component" value="Chromosome 6"/>
</dbReference>
<evidence type="ECO:0000313" key="1">
    <source>
        <dbReference type="EMBL" id="QBZ64493.1"/>
    </source>
</evidence>
<dbReference type="EMBL" id="CP034209">
    <property type="protein sequence ID" value="QBZ64493.1"/>
    <property type="molecule type" value="Genomic_DNA"/>
</dbReference>
<organism evidence="1 2">
    <name type="scientific">Pyricularia oryzae</name>
    <name type="common">Rice blast fungus</name>
    <name type="synonym">Magnaporthe oryzae</name>
    <dbReference type="NCBI Taxonomy" id="318829"/>
    <lineage>
        <taxon>Eukaryota</taxon>
        <taxon>Fungi</taxon>
        <taxon>Dikarya</taxon>
        <taxon>Ascomycota</taxon>
        <taxon>Pezizomycotina</taxon>
        <taxon>Sordariomycetes</taxon>
        <taxon>Sordariomycetidae</taxon>
        <taxon>Magnaporthales</taxon>
        <taxon>Pyriculariaceae</taxon>
        <taxon>Pyricularia</taxon>
    </lineage>
</organism>
<sequence length="296" mass="33528">MRNLISLCLLATLAAQAAGQAIGNWTIYRFSRNCTSAVEPPKDQNRCSYHFFISEKPVGAPDASFQQCTIHVFSTWLPATQIPWVAVPCLENTDVSKYAISSGWNSNGFITVNVMNLFTLENAYFGYDDKDLVGGAEVANKTERAYKFGTFEPLRPGGGERLSMEQRREEALVQRRDDCDAAWWVVKKLQRRIDLSNHVKLGFVLQRCGMKDARCDVLTEAANFTRGIDARLDDFHDKPCDNNKDLHISWGYKADTDGGVMTIEDRKMRLRAFLGWDHVNDQITIEKEARGRVEAF</sequence>
<proteinExistence type="predicted"/>
<name>A0A4P7NQ06_PYROR</name>
<protein>
    <submittedName>
        <fullName evidence="1">Uncharacterized protein</fullName>
    </submittedName>
</protein>
<reference evidence="1 2" key="1">
    <citation type="journal article" date="2019" name="Mol. Biol. Evol.">
        <title>Blast fungal genomes show frequent chromosomal changes, gene gains and losses, and effector gene turnover.</title>
        <authorList>
            <person name="Gomez Luciano L.B."/>
            <person name="Jason Tsai I."/>
            <person name="Chuma I."/>
            <person name="Tosa Y."/>
            <person name="Chen Y.H."/>
            <person name="Li J.Y."/>
            <person name="Li M.Y."/>
            <person name="Jade Lu M.Y."/>
            <person name="Nakayashiki H."/>
            <person name="Li W.H."/>
        </authorList>
    </citation>
    <scope>NUCLEOTIDE SEQUENCE [LARGE SCALE GENOMIC DNA]</scope>
    <source>
        <strain evidence="1">MZ5-1-6</strain>
    </source>
</reference>